<accession>A0ABN3NHY4</accession>
<keyword evidence="2" id="KW-1185">Reference proteome</keyword>
<reference evidence="1 2" key="1">
    <citation type="journal article" date="2019" name="Int. J. Syst. Evol. Microbiol.">
        <title>The Global Catalogue of Microorganisms (GCM) 10K type strain sequencing project: providing services to taxonomists for standard genome sequencing and annotation.</title>
        <authorList>
            <consortium name="The Broad Institute Genomics Platform"/>
            <consortium name="The Broad Institute Genome Sequencing Center for Infectious Disease"/>
            <person name="Wu L."/>
            <person name="Ma J."/>
        </authorList>
    </citation>
    <scope>NUCLEOTIDE SEQUENCE [LARGE SCALE GENOMIC DNA]</scope>
    <source>
        <strain evidence="1 2">JCM 3367</strain>
    </source>
</reference>
<dbReference type="EMBL" id="BAAARY010000008">
    <property type="protein sequence ID" value="GAA2522794.1"/>
    <property type="molecule type" value="Genomic_DNA"/>
</dbReference>
<sequence length="116" mass="13154">MTAADAHGMPVREGYREADRRDGRRNMILRSFDKYADLGDYDPVSGELHPASCHPESRSHGWYAALGDERAVLYRDDRGVYLRIGDRLWTVWPQEGLSVTWRPARGWTPYGGGTAT</sequence>
<dbReference type="RefSeq" id="WP_344171779.1">
    <property type="nucleotide sequence ID" value="NZ_BAAARY010000008.1"/>
</dbReference>
<gene>
    <name evidence="1" type="ORF">GCM10010201_21190</name>
</gene>
<evidence type="ECO:0000313" key="1">
    <source>
        <dbReference type="EMBL" id="GAA2522794.1"/>
    </source>
</evidence>
<dbReference type="Proteomes" id="UP001499978">
    <property type="component" value="Unassembled WGS sequence"/>
</dbReference>
<evidence type="ECO:0000313" key="2">
    <source>
        <dbReference type="Proteomes" id="UP001499978"/>
    </source>
</evidence>
<name>A0ABN3NHY4_9ACTN</name>
<organism evidence="1 2">
    <name type="scientific">Pilimelia columellifera subsp. columellifera</name>
    <dbReference type="NCBI Taxonomy" id="706583"/>
    <lineage>
        <taxon>Bacteria</taxon>
        <taxon>Bacillati</taxon>
        <taxon>Actinomycetota</taxon>
        <taxon>Actinomycetes</taxon>
        <taxon>Micromonosporales</taxon>
        <taxon>Micromonosporaceae</taxon>
        <taxon>Pilimelia</taxon>
    </lineage>
</organism>
<comment type="caution">
    <text evidence="1">The sequence shown here is derived from an EMBL/GenBank/DDBJ whole genome shotgun (WGS) entry which is preliminary data.</text>
</comment>
<protein>
    <submittedName>
        <fullName evidence="1">Uncharacterized protein</fullName>
    </submittedName>
</protein>
<proteinExistence type="predicted"/>